<keyword evidence="2" id="KW-1185">Reference proteome</keyword>
<comment type="caution">
    <text evidence="1">The sequence shown here is derived from an EMBL/GenBank/DDBJ whole genome shotgun (WGS) entry which is preliminary data.</text>
</comment>
<dbReference type="RefSeq" id="WP_380887481.1">
    <property type="nucleotide sequence ID" value="NZ_JBHUDY010000001.1"/>
</dbReference>
<evidence type="ECO:0000313" key="1">
    <source>
        <dbReference type="EMBL" id="MFD1611143.1"/>
    </source>
</evidence>
<reference evidence="2" key="1">
    <citation type="journal article" date="2019" name="Int. J. Syst. Evol. Microbiol.">
        <title>The Global Catalogue of Microorganisms (GCM) 10K type strain sequencing project: providing services to taxonomists for standard genome sequencing and annotation.</title>
        <authorList>
            <consortium name="The Broad Institute Genomics Platform"/>
            <consortium name="The Broad Institute Genome Sequencing Center for Infectious Disease"/>
            <person name="Wu L."/>
            <person name="Ma J."/>
        </authorList>
    </citation>
    <scope>NUCLEOTIDE SEQUENCE [LARGE SCALE GENOMIC DNA]</scope>
    <source>
        <strain evidence="2">CGMCC 1.16275</strain>
    </source>
</reference>
<sequence>MQVGVQFTGTLQGNQTAQWFTHSWNPDWHVIWTFVPVTVRTGAPEIEWSVASERATSGVTYWLTVRNLTPTPVDFEGRYAIVN</sequence>
<gene>
    <name evidence="1" type="ORF">ACFSCW_04935</name>
</gene>
<evidence type="ECO:0000313" key="2">
    <source>
        <dbReference type="Proteomes" id="UP001597115"/>
    </source>
</evidence>
<proteinExistence type="predicted"/>
<name>A0ABW4I0A8_9SPHN</name>
<protein>
    <submittedName>
        <fullName evidence="1">Uncharacterized protein</fullName>
    </submittedName>
</protein>
<dbReference type="Proteomes" id="UP001597115">
    <property type="component" value="Unassembled WGS sequence"/>
</dbReference>
<organism evidence="1 2">
    <name type="scientific">Sphingomonas tabacisoli</name>
    <dbReference type="NCBI Taxonomy" id="2249466"/>
    <lineage>
        <taxon>Bacteria</taxon>
        <taxon>Pseudomonadati</taxon>
        <taxon>Pseudomonadota</taxon>
        <taxon>Alphaproteobacteria</taxon>
        <taxon>Sphingomonadales</taxon>
        <taxon>Sphingomonadaceae</taxon>
        <taxon>Sphingomonas</taxon>
    </lineage>
</organism>
<dbReference type="EMBL" id="JBHUDY010000001">
    <property type="protein sequence ID" value="MFD1611143.1"/>
    <property type="molecule type" value="Genomic_DNA"/>
</dbReference>
<accession>A0ABW4I0A8</accession>